<proteinExistence type="predicted"/>
<evidence type="ECO:0000313" key="1">
    <source>
        <dbReference type="EMBL" id="AUB37388.1"/>
    </source>
</evidence>
<evidence type="ECO:0000313" key="2">
    <source>
        <dbReference type="Proteomes" id="UP000232003"/>
    </source>
</evidence>
<protein>
    <submittedName>
        <fullName evidence="1">Uncharacterized protein</fullName>
    </submittedName>
</protein>
<organism evidence="1 2">
    <name type="scientific">Nostoc flagelliforme CCNUN1</name>
    <dbReference type="NCBI Taxonomy" id="2038116"/>
    <lineage>
        <taxon>Bacteria</taxon>
        <taxon>Bacillati</taxon>
        <taxon>Cyanobacteriota</taxon>
        <taxon>Cyanophyceae</taxon>
        <taxon>Nostocales</taxon>
        <taxon>Nostocaceae</taxon>
        <taxon>Nostoc</taxon>
    </lineage>
</organism>
<gene>
    <name evidence="1" type="ORF">COO91_03333</name>
</gene>
<dbReference type="Proteomes" id="UP000232003">
    <property type="component" value="Chromosome"/>
</dbReference>
<dbReference type="KEGG" id="nfl:COO91_03333"/>
<reference evidence="1 2" key="1">
    <citation type="submission" date="2017-11" db="EMBL/GenBank/DDBJ databases">
        <title>Complete genome of a free-living desiccation-tolerant cyanobacterium and its photosynthetic adaptation to extreme terrestrial habitat.</title>
        <authorList>
            <person name="Shang J."/>
        </authorList>
    </citation>
    <scope>NUCLEOTIDE SEQUENCE [LARGE SCALE GENOMIC DNA]</scope>
    <source>
        <strain evidence="1 2">CCNUN1</strain>
    </source>
</reference>
<name>A0A2K8SPQ7_9NOSO</name>
<sequence length="50" mass="5596">MQLLQVEQAIAQDSEKTLNPLNSCFAPYYFPLPPVATCTKLFSSTYAKLN</sequence>
<dbReference type="EMBL" id="CP024785">
    <property type="protein sequence ID" value="AUB37388.1"/>
    <property type="molecule type" value="Genomic_DNA"/>
</dbReference>
<accession>A0A2K8SPQ7</accession>
<keyword evidence="2" id="KW-1185">Reference proteome</keyword>
<dbReference type="AlphaFoldDB" id="A0A2K8SPQ7"/>